<keyword evidence="3" id="KW-0964">Secreted</keyword>
<feature type="signal peptide" evidence="7">
    <location>
        <begin position="1"/>
        <end position="22"/>
    </location>
</feature>
<sequence length="136" mass="14371">MRPFTVAVAALIALGASVPAQAADAPTRASVTAPTPKSELFLTVAESEDTWIRGVQLRCEPKPSGRHPHAALACAEIAGAAGNLNALPRLKRPCTKKYDPVTASAHGSHRGRGVSWVKVFPNRCELDVATGSVFRF</sequence>
<dbReference type="RefSeq" id="WP_198501848.1">
    <property type="nucleotide sequence ID" value="NZ_CP065959.1"/>
</dbReference>
<reference evidence="9" key="1">
    <citation type="submission" date="2020-12" db="EMBL/GenBank/DDBJ databases">
        <title>Identification and biosynthesis of polyene macrolides produced by Streptomyces alfalfae Men-myco-93-63.</title>
        <authorList>
            <person name="Liu D."/>
            <person name="Li Y."/>
            <person name="Liu L."/>
            <person name="Han X."/>
            <person name="Shen F."/>
        </authorList>
    </citation>
    <scope>NUCLEOTIDE SEQUENCE [LARGE SCALE GENOMIC DNA]</scope>
    <source>
        <strain evidence="9">Men-myco-93-63</strain>
    </source>
</reference>
<dbReference type="InterPro" id="IPR036819">
    <property type="entry name" value="Subtilisin_inhibitor-like_sf"/>
</dbReference>
<keyword evidence="4" id="KW-0646">Protease inhibitor</keyword>
<dbReference type="GO" id="GO:0005576">
    <property type="term" value="C:extracellular region"/>
    <property type="evidence" value="ECO:0007669"/>
    <property type="project" value="UniProtKB-SubCell"/>
</dbReference>
<dbReference type="AlphaFoldDB" id="A0A7T4TW64"/>
<keyword evidence="5" id="KW-0722">Serine protease inhibitor</keyword>
<organism evidence="9">
    <name type="scientific">Streptomyces alfalfae</name>
    <dbReference type="NCBI Taxonomy" id="1642299"/>
    <lineage>
        <taxon>Bacteria</taxon>
        <taxon>Bacillati</taxon>
        <taxon>Actinomycetota</taxon>
        <taxon>Actinomycetes</taxon>
        <taxon>Kitasatosporales</taxon>
        <taxon>Streptomycetaceae</taxon>
        <taxon>Streptomyces</taxon>
    </lineage>
</organism>
<evidence type="ECO:0000256" key="3">
    <source>
        <dbReference type="ARBA" id="ARBA00022525"/>
    </source>
</evidence>
<proteinExistence type="inferred from homology"/>
<dbReference type="EMBL" id="CP065959">
    <property type="protein sequence ID" value="QQC87795.1"/>
    <property type="molecule type" value="Genomic_DNA"/>
</dbReference>
<dbReference type="GO" id="GO:0004867">
    <property type="term" value="F:serine-type endopeptidase inhibitor activity"/>
    <property type="evidence" value="ECO:0007669"/>
    <property type="project" value="UniProtKB-KW"/>
</dbReference>
<evidence type="ECO:0000256" key="2">
    <source>
        <dbReference type="ARBA" id="ARBA00010472"/>
    </source>
</evidence>
<evidence type="ECO:0000256" key="1">
    <source>
        <dbReference type="ARBA" id="ARBA00004613"/>
    </source>
</evidence>
<comment type="subcellular location">
    <subcellularLocation>
        <location evidence="1">Secreted</location>
    </subcellularLocation>
</comment>
<dbReference type="InterPro" id="IPR023549">
    <property type="entry name" value="Subtilisin_inhibitor"/>
</dbReference>
<dbReference type="SUPFAM" id="SSF55399">
    <property type="entry name" value="Subtilisin inhibitor"/>
    <property type="match status" value="1"/>
</dbReference>
<dbReference type="Pfam" id="PF00720">
    <property type="entry name" value="SSI"/>
    <property type="match status" value="1"/>
</dbReference>
<comment type="similarity">
    <text evidence="2">Belongs to the protease inhibitor I16 (SSI) family.</text>
</comment>
<dbReference type="Proteomes" id="UP000596130">
    <property type="component" value="Chromosome"/>
</dbReference>
<feature type="chain" id="PRO_5032451726" evidence="7">
    <location>
        <begin position="23"/>
        <end position="136"/>
    </location>
</feature>
<protein>
    <submittedName>
        <fullName evidence="9">Protease inhibitor SIL-V5</fullName>
    </submittedName>
</protein>
<evidence type="ECO:0000256" key="6">
    <source>
        <dbReference type="ARBA" id="ARBA00023157"/>
    </source>
</evidence>
<evidence type="ECO:0000256" key="5">
    <source>
        <dbReference type="ARBA" id="ARBA00022900"/>
    </source>
</evidence>
<accession>A0A7T4TW64</accession>
<keyword evidence="7" id="KW-0732">Signal</keyword>
<feature type="domain" description="Subtilisin inhibitor" evidence="8">
    <location>
        <begin position="38"/>
        <end position="122"/>
    </location>
</feature>
<evidence type="ECO:0000256" key="4">
    <source>
        <dbReference type="ARBA" id="ARBA00022690"/>
    </source>
</evidence>
<evidence type="ECO:0000256" key="7">
    <source>
        <dbReference type="SAM" id="SignalP"/>
    </source>
</evidence>
<dbReference type="Gene3D" id="3.30.350.10">
    <property type="entry name" value="Subtilisin inhibitor-like"/>
    <property type="match status" value="1"/>
</dbReference>
<evidence type="ECO:0000313" key="9">
    <source>
        <dbReference type="EMBL" id="QQC87795.1"/>
    </source>
</evidence>
<keyword evidence="6" id="KW-1015">Disulfide bond</keyword>
<gene>
    <name evidence="9" type="ORF">I8755_04775</name>
</gene>
<name>A0A7T4TW64_9ACTN</name>
<evidence type="ECO:0000259" key="8">
    <source>
        <dbReference type="Pfam" id="PF00720"/>
    </source>
</evidence>